<dbReference type="Proteomes" id="UP000281406">
    <property type="component" value="Unassembled WGS sequence"/>
</dbReference>
<keyword evidence="2" id="KW-1185">Reference proteome</keyword>
<organism evidence="1 2">
    <name type="scientific">Anabarilius grahami</name>
    <name type="common">Kanglang fish</name>
    <name type="synonym">Barilius grahami</name>
    <dbReference type="NCBI Taxonomy" id="495550"/>
    <lineage>
        <taxon>Eukaryota</taxon>
        <taxon>Metazoa</taxon>
        <taxon>Chordata</taxon>
        <taxon>Craniata</taxon>
        <taxon>Vertebrata</taxon>
        <taxon>Euteleostomi</taxon>
        <taxon>Actinopterygii</taxon>
        <taxon>Neopterygii</taxon>
        <taxon>Teleostei</taxon>
        <taxon>Ostariophysi</taxon>
        <taxon>Cypriniformes</taxon>
        <taxon>Xenocyprididae</taxon>
        <taxon>Xenocypridinae</taxon>
        <taxon>Xenocypridinae incertae sedis</taxon>
        <taxon>Anabarilius</taxon>
    </lineage>
</organism>
<reference evidence="1 2" key="1">
    <citation type="submission" date="2018-10" db="EMBL/GenBank/DDBJ databases">
        <title>Genome assembly for a Yunnan-Guizhou Plateau 3E fish, Anabarilius grahami (Regan), and its evolutionary and genetic applications.</title>
        <authorList>
            <person name="Jiang W."/>
        </authorList>
    </citation>
    <scope>NUCLEOTIDE SEQUENCE [LARGE SCALE GENOMIC DNA]</scope>
    <source>
        <strain evidence="1">AG-KIZ</strain>
        <tissue evidence="1">Muscle</tissue>
    </source>
</reference>
<accession>A0A3N0XQD0</accession>
<dbReference type="AlphaFoldDB" id="A0A3N0XQD0"/>
<sequence length="217" mass="23182">MCSTTHGNGWGCRCLNALKRASDSLRAALERLASPCPAEHREPATLDFALVFGLFLSSQLLRTLRRHIGANHGGGVCARFAGVRMRRSAPGFAYCAYQIRKILTFGMASVDLSDGVSAQSQSAYSAGSSVQSTAVEALQALRSHDRARAAPAATTAYAKFCWFAVSVPVVAVQIHAKLIIAVRSLRFPPSDPPASLSSQVGIGRNALRWKYCTCPGL</sequence>
<proteinExistence type="predicted"/>
<comment type="caution">
    <text evidence="1">The sequence shown here is derived from an EMBL/GenBank/DDBJ whole genome shotgun (WGS) entry which is preliminary data.</text>
</comment>
<dbReference type="EMBL" id="RJVU01066372">
    <property type="protein sequence ID" value="ROI93606.1"/>
    <property type="molecule type" value="Genomic_DNA"/>
</dbReference>
<name>A0A3N0XQD0_ANAGA</name>
<protein>
    <submittedName>
        <fullName evidence="1">Uncharacterized protein</fullName>
    </submittedName>
</protein>
<evidence type="ECO:0000313" key="1">
    <source>
        <dbReference type="EMBL" id="ROI93606.1"/>
    </source>
</evidence>
<gene>
    <name evidence="1" type="ORF">DPX16_5372</name>
</gene>
<evidence type="ECO:0000313" key="2">
    <source>
        <dbReference type="Proteomes" id="UP000281406"/>
    </source>
</evidence>